<proteinExistence type="predicted"/>
<gene>
    <name evidence="1" type="ORF">H8710_10450</name>
</gene>
<comment type="caution">
    <text evidence="1">The sequence shown here is derived from an EMBL/GenBank/DDBJ whole genome shotgun (WGS) entry which is preliminary data.</text>
</comment>
<accession>A0A926E582</accession>
<dbReference type="Proteomes" id="UP000610760">
    <property type="component" value="Unassembled WGS sequence"/>
</dbReference>
<protein>
    <submittedName>
        <fullName evidence="1">DUF1934 domain-containing protein</fullName>
    </submittedName>
</protein>
<dbReference type="AlphaFoldDB" id="A0A926E582"/>
<dbReference type="RefSeq" id="WP_249295469.1">
    <property type="nucleotide sequence ID" value="NZ_JACRSV010000003.1"/>
</dbReference>
<dbReference type="Gene3D" id="2.40.128.20">
    <property type="match status" value="1"/>
</dbReference>
<sequence length="147" mass="16732">MSKDVMIRIKGVYTVENDQTTAELFTKGKMYKKNNHTYLTYEETETTGYEGCTTTLKIEDQGRVTMMRRGSTSSHLVLQPGIRNIGRYTVYGSPMEIGVFAENLEWKLTDDSASLHMAYTLDMNSVLMSENELFIDVSQVEDSHPHS</sequence>
<keyword evidence="2" id="KW-1185">Reference proteome</keyword>
<reference evidence="1" key="1">
    <citation type="submission" date="2020-08" db="EMBL/GenBank/DDBJ databases">
        <title>Genome public.</title>
        <authorList>
            <person name="Liu C."/>
            <person name="Sun Q."/>
        </authorList>
    </citation>
    <scope>NUCLEOTIDE SEQUENCE</scope>
    <source>
        <strain evidence="1">NSJ-33</strain>
    </source>
</reference>
<dbReference type="SUPFAM" id="SSF50814">
    <property type="entry name" value="Lipocalins"/>
    <property type="match status" value="1"/>
</dbReference>
<organism evidence="1 2">
    <name type="scientific">Fumia xinanensis</name>
    <dbReference type="NCBI Taxonomy" id="2763659"/>
    <lineage>
        <taxon>Bacteria</taxon>
        <taxon>Bacillati</taxon>
        <taxon>Bacillota</taxon>
        <taxon>Clostridia</taxon>
        <taxon>Eubacteriales</taxon>
        <taxon>Oscillospiraceae</taxon>
        <taxon>Fumia</taxon>
    </lineage>
</organism>
<name>A0A926E582_9FIRM</name>
<dbReference type="InterPro" id="IPR015231">
    <property type="entry name" value="DUF1934"/>
</dbReference>
<dbReference type="InterPro" id="IPR012674">
    <property type="entry name" value="Calycin"/>
</dbReference>
<evidence type="ECO:0000313" key="2">
    <source>
        <dbReference type="Proteomes" id="UP000610760"/>
    </source>
</evidence>
<dbReference type="EMBL" id="JACRSV010000003">
    <property type="protein sequence ID" value="MBC8560482.1"/>
    <property type="molecule type" value="Genomic_DNA"/>
</dbReference>
<dbReference type="Pfam" id="PF09148">
    <property type="entry name" value="DUF1934"/>
    <property type="match status" value="1"/>
</dbReference>
<evidence type="ECO:0000313" key="1">
    <source>
        <dbReference type="EMBL" id="MBC8560482.1"/>
    </source>
</evidence>